<sequence length="329" mass="35555">MPVKVSIRVPVGRPLPELAKFIRSCEDAGFHGVGVNDHHHSGRDVYSALTLAAAATERLTLFPATSNPLTRHPLVLAAAANSLAEIAPGRILLTLAPGFLSVEKAGKPRARREQLAEAVAAIRRLLAGEKATVDGHELFMNNATPTPPNVFVLAAGPKMLELAGEFADGIMMLVGLHPKSIEAAREHIRAGERRAGRAPGSTEEIFIVPTAIEPFETAREWPRRFYRPGKQFLCYPSTANLRWLRAAGIDLAEDHDPDSISTELAAGVCEAFGLFGPAEYCADRLVRAHEESGVDNVFFFPSHTAESAYDLPEADVEAFEKVIGPRLAS</sequence>
<gene>
    <name evidence="3" type="ORF">FG385_19290</name>
</gene>
<evidence type="ECO:0000313" key="4">
    <source>
        <dbReference type="Proteomes" id="UP000305546"/>
    </source>
</evidence>
<dbReference type="RefSeq" id="WP_139098151.1">
    <property type="nucleotide sequence ID" value="NZ_VDFW01000016.1"/>
</dbReference>
<name>A0A5C4LZG2_9PSEU</name>
<proteinExistence type="predicted"/>
<dbReference type="AlphaFoldDB" id="A0A5C4LZG2"/>
<dbReference type="CDD" id="cd01097">
    <property type="entry name" value="Tetrahydromethanopterin_reductase"/>
    <property type="match status" value="1"/>
</dbReference>
<dbReference type="InterPro" id="IPR011251">
    <property type="entry name" value="Luciferase-like_dom"/>
</dbReference>
<dbReference type="OrthoDB" id="7054907at2"/>
<dbReference type="Pfam" id="PF00296">
    <property type="entry name" value="Bac_luciferase"/>
    <property type="match status" value="1"/>
</dbReference>
<dbReference type="Proteomes" id="UP000305546">
    <property type="component" value="Unassembled WGS sequence"/>
</dbReference>
<comment type="caution">
    <text evidence="3">The sequence shown here is derived from an EMBL/GenBank/DDBJ whole genome shotgun (WGS) entry which is preliminary data.</text>
</comment>
<dbReference type="PANTHER" id="PTHR43244:SF1">
    <property type="entry name" value="5,10-METHYLENETETRAHYDROMETHANOPTERIN REDUCTASE"/>
    <property type="match status" value="1"/>
</dbReference>
<dbReference type="SUPFAM" id="SSF51679">
    <property type="entry name" value="Bacterial luciferase-like"/>
    <property type="match status" value="1"/>
</dbReference>
<organism evidence="3 4">
    <name type="scientific">Amycolatopsis alkalitolerans</name>
    <dbReference type="NCBI Taxonomy" id="2547244"/>
    <lineage>
        <taxon>Bacteria</taxon>
        <taxon>Bacillati</taxon>
        <taxon>Actinomycetota</taxon>
        <taxon>Actinomycetes</taxon>
        <taxon>Pseudonocardiales</taxon>
        <taxon>Pseudonocardiaceae</taxon>
        <taxon>Amycolatopsis</taxon>
    </lineage>
</organism>
<protein>
    <submittedName>
        <fullName evidence="3">LLM class flavin-dependent oxidoreductase</fullName>
    </submittedName>
</protein>
<feature type="domain" description="Luciferase-like" evidence="2">
    <location>
        <begin position="13"/>
        <end position="295"/>
    </location>
</feature>
<dbReference type="EMBL" id="VDFW01000016">
    <property type="protein sequence ID" value="TNC24198.1"/>
    <property type="molecule type" value="Genomic_DNA"/>
</dbReference>
<keyword evidence="4" id="KW-1185">Reference proteome</keyword>
<evidence type="ECO:0000259" key="2">
    <source>
        <dbReference type="Pfam" id="PF00296"/>
    </source>
</evidence>
<keyword evidence="1" id="KW-0560">Oxidoreductase</keyword>
<dbReference type="PANTHER" id="PTHR43244">
    <property type="match status" value="1"/>
</dbReference>
<dbReference type="InterPro" id="IPR050564">
    <property type="entry name" value="F420-G6PD/mer"/>
</dbReference>
<dbReference type="GO" id="GO:0016705">
    <property type="term" value="F:oxidoreductase activity, acting on paired donors, with incorporation or reduction of molecular oxygen"/>
    <property type="evidence" value="ECO:0007669"/>
    <property type="project" value="InterPro"/>
</dbReference>
<reference evidence="3 4" key="1">
    <citation type="submission" date="2019-06" db="EMBL/GenBank/DDBJ databases">
        <title>Amycolatopsis alkalitolerans sp. nov., isolated from Gastrodia elata Blume.</title>
        <authorList>
            <person name="Narsing Rao M.P."/>
            <person name="Li W.J."/>
        </authorList>
    </citation>
    <scope>NUCLEOTIDE SEQUENCE [LARGE SCALE GENOMIC DNA]</scope>
    <source>
        <strain evidence="3 4">SYSUP0005</strain>
    </source>
</reference>
<evidence type="ECO:0000256" key="1">
    <source>
        <dbReference type="ARBA" id="ARBA00023002"/>
    </source>
</evidence>
<accession>A0A5C4LZG2</accession>
<evidence type="ECO:0000313" key="3">
    <source>
        <dbReference type="EMBL" id="TNC24198.1"/>
    </source>
</evidence>
<dbReference type="InterPro" id="IPR036661">
    <property type="entry name" value="Luciferase-like_sf"/>
</dbReference>
<dbReference type="Gene3D" id="3.20.20.30">
    <property type="entry name" value="Luciferase-like domain"/>
    <property type="match status" value="1"/>
</dbReference>